<proteinExistence type="predicted"/>
<comment type="caution">
    <text evidence="1">The sequence shown here is derived from an EMBL/GenBank/DDBJ whole genome shotgun (WGS) entry which is preliminary data.</text>
</comment>
<dbReference type="Proteomes" id="UP000269221">
    <property type="component" value="Unassembled WGS sequence"/>
</dbReference>
<sequence length="74" mass="7992">MEFIPTRAGLEFEQIPSDLGSKGSPLLLSGVEEFGGEKFQGKVEEGFPKISLSLGIPSLAKEKDPWHQDEACTG</sequence>
<evidence type="ECO:0000313" key="1">
    <source>
        <dbReference type="EMBL" id="RMB95156.1"/>
    </source>
</evidence>
<dbReference type="EMBL" id="QRBI01000188">
    <property type="protein sequence ID" value="RMB95156.1"/>
    <property type="molecule type" value="Genomic_DNA"/>
</dbReference>
<evidence type="ECO:0000313" key="2">
    <source>
        <dbReference type="Proteomes" id="UP000269221"/>
    </source>
</evidence>
<protein>
    <submittedName>
        <fullName evidence="1">Uncharacterized protein</fullName>
    </submittedName>
</protein>
<organism evidence="1 2">
    <name type="scientific">Hirundo rustica rustica</name>
    <dbReference type="NCBI Taxonomy" id="333673"/>
    <lineage>
        <taxon>Eukaryota</taxon>
        <taxon>Metazoa</taxon>
        <taxon>Chordata</taxon>
        <taxon>Craniata</taxon>
        <taxon>Vertebrata</taxon>
        <taxon>Euteleostomi</taxon>
        <taxon>Archelosauria</taxon>
        <taxon>Archosauria</taxon>
        <taxon>Dinosauria</taxon>
        <taxon>Saurischia</taxon>
        <taxon>Theropoda</taxon>
        <taxon>Coelurosauria</taxon>
        <taxon>Aves</taxon>
        <taxon>Neognathae</taxon>
        <taxon>Neoaves</taxon>
        <taxon>Telluraves</taxon>
        <taxon>Australaves</taxon>
        <taxon>Passeriformes</taxon>
        <taxon>Sylvioidea</taxon>
        <taxon>Hirundinidae</taxon>
        <taxon>Hirundo</taxon>
    </lineage>
</organism>
<keyword evidence="2" id="KW-1185">Reference proteome</keyword>
<name>A0A3M0JK20_HIRRU</name>
<gene>
    <name evidence="1" type="ORF">DUI87_28432</name>
</gene>
<accession>A0A3M0JK20</accession>
<reference evidence="1 2" key="1">
    <citation type="submission" date="2018-07" db="EMBL/GenBank/DDBJ databases">
        <title>A high quality draft genome assembly of the barn swallow (H. rustica rustica).</title>
        <authorList>
            <person name="Formenti G."/>
            <person name="Chiara M."/>
            <person name="Poveda L."/>
            <person name="Francoijs K.-J."/>
            <person name="Bonisoli-Alquati A."/>
            <person name="Canova L."/>
            <person name="Gianfranceschi L."/>
            <person name="Horner D.S."/>
            <person name="Saino N."/>
        </authorList>
    </citation>
    <scope>NUCLEOTIDE SEQUENCE [LARGE SCALE GENOMIC DNA]</scope>
    <source>
        <strain evidence="1">Chelidonia</strain>
        <tissue evidence="1">Blood</tissue>
    </source>
</reference>
<dbReference type="AlphaFoldDB" id="A0A3M0JK20"/>